<reference evidence="1" key="1">
    <citation type="submission" date="2022-07" db="EMBL/GenBank/DDBJ databases">
        <title>Pseudomonas nunamit sp. nov. an antifungal species isolated from Greenland.</title>
        <authorList>
            <person name="Ntana F."/>
            <person name="Hennessy R.C."/>
            <person name="Zervas A."/>
            <person name="Stougaard P."/>
        </authorList>
    </citation>
    <scope>NUCLEOTIDE SEQUENCE</scope>
    <source>
        <strain evidence="1">In5</strain>
    </source>
</reference>
<gene>
    <name evidence="1" type="ORF">NK667_11685</name>
</gene>
<sequence length="986" mass="110279">MTMLSFSAELKNADEKTAIIAKMTALEKLYPAKVTIDDLLVPRLMGSSLDIAHEKERSVLLDMMSSPEFMLVRQLFSIPEGAILYCDTNRNFYMSVGTQRRNLAPIMDNNSYLSRRLDELSLLAENSGGCVYAGATISVDQWHNFHGVPFPEHLKQHLATIKPQRFPRAKGVVLGNYMALLDQQSPSSLTLTDAQRSRLQPPKTLDETMLYRLLDRSRTAQAIRFDARSALESGLKSSRAKSHARDILNSVEWYGSGFGQTASDEDLNLLLMARILLDINPAIGQELEEHRLFGFELYYPGYVELNREQVLRKFEEHLIAQGKADALTAPVIAHLLLATCAPECVVKDIPDSLPLGSTGWATFVNAAAYIEMLSPGACCVMTYRDVMYFADSYLTGARQDTLYCSLMVKPMLNWAAMNNLIPYSAEGDYNAQHLIDASGAHDRYIDQMTAATQALSTPLPTRESVARKELERVIPYAARDIDRKSIREHILPDLAQQNAKRPFQYSVLDLYQSDDLLQKNGNGSFSWNFYHDRTINWLDDATLLKRLGTVTSLFPPAFDSYYDSLQKALNTNLRVALSRLPMKERIAFEYGAVYLYLVRMRDNQPRIDETPETQERARARYGVVISSTYKGHTSSYELFTIRALLQKQPALDGLFNDPANRYQRRLSEKEARRVAYMGGSGTTYDKDELWSGVRSQDKDVFFGGHLPLDEAAYFTGSLPRNTVSAWLLLEKDWRSLQSEITGPTKRSPMETFNSPRVEMLFKAILERCPVATRDELYETAKGISILEAQRQQSSDQLHQVLNLIIPFKGCIEDITSGDPEREAAGALSCVFDGIAVMGAVLGAAPKMLSIAARTGSASSKAFSFAKAGSAFVTSLINPLDGMPDLVNKGSKLLHKGNVLLSKRGRRAVSDAVENLRQGNSVDESAQALKALTFPDVKRVQWIGRDDADSLFNLLIIKRGSDWYSLDLNTLLPRGPKLSQTQLQFVA</sequence>
<organism evidence="1 2">
    <name type="scientific">Pseudomonas nunensis</name>
    <dbReference type="NCBI Taxonomy" id="2961896"/>
    <lineage>
        <taxon>Bacteria</taxon>
        <taxon>Pseudomonadati</taxon>
        <taxon>Pseudomonadota</taxon>
        <taxon>Gammaproteobacteria</taxon>
        <taxon>Pseudomonadales</taxon>
        <taxon>Pseudomonadaceae</taxon>
        <taxon>Pseudomonas</taxon>
    </lineage>
</organism>
<dbReference type="EMBL" id="CP101125">
    <property type="protein sequence ID" value="UTO16973.1"/>
    <property type="molecule type" value="Genomic_DNA"/>
</dbReference>
<proteinExistence type="predicted"/>
<evidence type="ECO:0000313" key="1">
    <source>
        <dbReference type="EMBL" id="UTO16973.1"/>
    </source>
</evidence>
<evidence type="ECO:0000313" key="2">
    <source>
        <dbReference type="Proteomes" id="UP001059607"/>
    </source>
</evidence>
<keyword evidence="2" id="KW-1185">Reference proteome</keyword>
<dbReference type="Proteomes" id="UP001059607">
    <property type="component" value="Chromosome"/>
</dbReference>
<accession>A0ABY5EP52</accession>
<dbReference type="RefSeq" id="WP_152980939.1">
    <property type="nucleotide sequence ID" value="NZ_CP101125.1"/>
</dbReference>
<evidence type="ECO:0008006" key="3">
    <source>
        <dbReference type="Google" id="ProtNLM"/>
    </source>
</evidence>
<name>A0ABY5EP52_9PSED</name>
<protein>
    <recommendedName>
        <fullName evidence="3">Virulence plasmid A protein</fullName>
    </recommendedName>
</protein>